<keyword evidence="6" id="KW-0804">Transcription</keyword>
<keyword evidence="4" id="KW-1005">Bacterial flagellum biogenesis</keyword>
<name>A0A1I3U6K1_9GAMM</name>
<evidence type="ECO:0000259" key="10">
    <source>
        <dbReference type="Pfam" id="PF04316"/>
    </source>
</evidence>
<comment type="function">
    <text evidence="7">Responsible for the coupling of flagellin expression to flagellar assembly by preventing expression of the flagellin genes when a component of the middle class of proteins is defective. It negatively regulates flagellar genes by inhibiting the activity of FliA by directly binding to FliA.</text>
</comment>
<feature type="compositionally biased region" description="Polar residues" evidence="9">
    <location>
        <begin position="1"/>
        <end position="19"/>
    </location>
</feature>
<evidence type="ECO:0000256" key="1">
    <source>
        <dbReference type="ARBA" id="ARBA00005322"/>
    </source>
</evidence>
<dbReference type="SUPFAM" id="SSF101498">
    <property type="entry name" value="Anti-sigma factor FlgM"/>
    <property type="match status" value="1"/>
</dbReference>
<evidence type="ECO:0000256" key="9">
    <source>
        <dbReference type="SAM" id="MobiDB-lite"/>
    </source>
</evidence>
<dbReference type="RefSeq" id="WP_177207228.1">
    <property type="nucleotide sequence ID" value="NZ_FOSH01000001.1"/>
</dbReference>
<organism evidence="11 12">
    <name type="scientific">Methylophaga sulfidovorans</name>
    <dbReference type="NCBI Taxonomy" id="45496"/>
    <lineage>
        <taxon>Bacteria</taxon>
        <taxon>Pseudomonadati</taxon>
        <taxon>Pseudomonadota</taxon>
        <taxon>Gammaproteobacteria</taxon>
        <taxon>Thiotrichales</taxon>
        <taxon>Piscirickettsiaceae</taxon>
        <taxon>Methylophaga</taxon>
    </lineage>
</organism>
<dbReference type="InterPro" id="IPR035890">
    <property type="entry name" value="Anti-sigma-28_factor_FlgM_sf"/>
</dbReference>
<feature type="compositionally biased region" description="Polar residues" evidence="9">
    <location>
        <begin position="32"/>
        <end position="41"/>
    </location>
</feature>
<accession>A0A1I3U6K1</accession>
<comment type="similarity">
    <text evidence="1">Belongs to the FlgM family.</text>
</comment>
<feature type="domain" description="Anti-sigma-28 factor FlgM C-terminal" evidence="10">
    <location>
        <begin position="44"/>
        <end position="95"/>
    </location>
</feature>
<dbReference type="NCBIfam" id="TIGR03824">
    <property type="entry name" value="FlgM_jcvi"/>
    <property type="match status" value="1"/>
</dbReference>
<evidence type="ECO:0000256" key="8">
    <source>
        <dbReference type="ARBA" id="ARBA00030117"/>
    </source>
</evidence>
<dbReference type="Pfam" id="PF04316">
    <property type="entry name" value="FlgM"/>
    <property type="match status" value="1"/>
</dbReference>
<evidence type="ECO:0000256" key="2">
    <source>
        <dbReference type="ARBA" id="ARBA00017823"/>
    </source>
</evidence>
<dbReference type="GO" id="GO:0045892">
    <property type="term" value="P:negative regulation of DNA-templated transcription"/>
    <property type="evidence" value="ECO:0007669"/>
    <property type="project" value="InterPro"/>
</dbReference>
<evidence type="ECO:0000256" key="6">
    <source>
        <dbReference type="ARBA" id="ARBA00023163"/>
    </source>
</evidence>
<dbReference type="STRING" id="45496.SAMN04488079_101163"/>
<keyword evidence="12" id="KW-1185">Reference proteome</keyword>
<evidence type="ECO:0000256" key="3">
    <source>
        <dbReference type="ARBA" id="ARBA00022491"/>
    </source>
</evidence>
<evidence type="ECO:0000313" key="11">
    <source>
        <dbReference type="EMBL" id="SFJ77496.1"/>
    </source>
</evidence>
<dbReference type="Proteomes" id="UP000198924">
    <property type="component" value="Unassembled WGS sequence"/>
</dbReference>
<keyword evidence="3" id="KW-0678">Repressor</keyword>
<feature type="region of interest" description="Disordered" evidence="9">
    <location>
        <begin position="1"/>
        <end position="52"/>
    </location>
</feature>
<dbReference type="AlphaFoldDB" id="A0A1I3U6K1"/>
<dbReference type="EMBL" id="FOSH01000001">
    <property type="protein sequence ID" value="SFJ77496.1"/>
    <property type="molecule type" value="Genomic_DNA"/>
</dbReference>
<protein>
    <recommendedName>
        <fullName evidence="2">Negative regulator of flagellin synthesis</fullName>
    </recommendedName>
    <alternativeName>
        <fullName evidence="8">Anti-sigma-28 factor</fullName>
    </alternativeName>
</protein>
<evidence type="ECO:0000313" key="12">
    <source>
        <dbReference type="Proteomes" id="UP000198924"/>
    </source>
</evidence>
<proteinExistence type="inferred from homology"/>
<sequence length="100" mass="10847">MSDINSIKPPSQTEYSPSRNVGERKEAAEKSPSVTTTSPNTESDKVSLSDTLSQVEKSLADVPTVNQTKVDSIKAAIDNGTYQVDSQQLARKMIDFEGNL</sequence>
<keyword evidence="5" id="KW-0805">Transcription regulation</keyword>
<reference evidence="12" key="1">
    <citation type="submission" date="2016-10" db="EMBL/GenBank/DDBJ databases">
        <authorList>
            <person name="Varghese N."/>
            <person name="Submissions S."/>
        </authorList>
    </citation>
    <scope>NUCLEOTIDE SEQUENCE [LARGE SCALE GENOMIC DNA]</scope>
    <source>
        <strain evidence="12">DSM 11578</strain>
    </source>
</reference>
<evidence type="ECO:0000256" key="5">
    <source>
        <dbReference type="ARBA" id="ARBA00023015"/>
    </source>
</evidence>
<evidence type="ECO:0000256" key="7">
    <source>
        <dbReference type="ARBA" id="ARBA00024739"/>
    </source>
</evidence>
<gene>
    <name evidence="11" type="ORF">SAMN04488079_101163</name>
</gene>
<evidence type="ECO:0000256" key="4">
    <source>
        <dbReference type="ARBA" id="ARBA00022795"/>
    </source>
</evidence>
<dbReference type="InterPro" id="IPR007412">
    <property type="entry name" value="FlgM"/>
</dbReference>
<dbReference type="InterPro" id="IPR031316">
    <property type="entry name" value="FlgM_C"/>
</dbReference>
<dbReference type="GO" id="GO:0044781">
    <property type="term" value="P:bacterial-type flagellum organization"/>
    <property type="evidence" value="ECO:0007669"/>
    <property type="project" value="UniProtKB-KW"/>
</dbReference>